<reference evidence="3" key="1">
    <citation type="submission" date="2017-02" db="UniProtKB">
        <authorList>
            <consortium name="WormBaseParasite"/>
        </authorList>
    </citation>
    <scope>IDENTIFICATION</scope>
</reference>
<dbReference type="AlphaFoldDB" id="A0A0R3QIQ7"/>
<name>A0A0R3QIQ7_9BILA</name>
<gene>
    <name evidence="1" type="ORF">BTMF_LOCUS5541</name>
</gene>
<evidence type="ECO:0000313" key="1">
    <source>
        <dbReference type="EMBL" id="VDO18195.1"/>
    </source>
</evidence>
<accession>A0A0R3QIQ7</accession>
<dbReference type="Proteomes" id="UP000280834">
    <property type="component" value="Unassembled WGS sequence"/>
</dbReference>
<organism evidence="3">
    <name type="scientific">Brugia timori</name>
    <dbReference type="NCBI Taxonomy" id="42155"/>
    <lineage>
        <taxon>Eukaryota</taxon>
        <taxon>Metazoa</taxon>
        <taxon>Ecdysozoa</taxon>
        <taxon>Nematoda</taxon>
        <taxon>Chromadorea</taxon>
        <taxon>Rhabditida</taxon>
        <taxon>Spirurina</taxon>
        <taxon>Spiruromorpha</taxon>
        <taxon>Filarioidea</taxon>
        <taxon>Onchocercidae</taxon>
        <taxon>Brugia</taxon>
    </lineage>
</organism>
<protein>
    <submittedName>
        <fullName evidence="1 3">Uncharacterized protein</fullName>
    </submittedName>
</protein>
<evidence type="ECO:0000313" key="3">
    <source>
        <dbReference type="WBParaSite" id="BTMF_0000629801-mRNA-1"/>
    </source>
</evidence>
<evidence type="ECO:0000313" key="2">
    <source>
        <dbReference type="Proteomes" id="UP000280834"/>
    </source>
</evidence>
<reference evidence="1 2" key="2">
    <citation type="submission" date="2018-11" db="EMBL/GenBank/DDBJ databases">
        <authorList>
            <consortium name="Pathogen Informatics"/>
        </authorList>
    </citation>
    <scope>NUCLEOTIDE SEQUENCE [LARGE SCALE GENOMIC DNA]</scope>
</reference>
<keyword evidence="2" id="KW-1185">Reference proteome</keyword>
<dbReference type="WBParaSite" id="BTMF_0000629801-mRNA-1">
    <property type="protein sequence ID" value="BTMF_0000629801-mRNA-1"/>
    <property type="gene ID" value="BTMF_0000629801"/>
</dbReference>
<sequence length="108" mass="11711">MTTVYLQQQHNLHLAGAQQPVLPLSPRARELEESRAVRSSPAAFANCGNIDSRIFISSFSSRYLSSGRSVVGVSDIPVRGSIRVNPVVSSADFLRGAKVVTRISDERA</sequence>
<dbReference type="EMBL" id="UZAG01006011">
    <property type="protein sequence ID" value="VDO18195.1"/>
    <property type="molecule type" value="Genomic_DNA"/>
</dbReference>
<proteinExistence type="predicted"/>